<name>A0A2P2E7G7_9PROT</name>
<keyword evidence="1" id="KW-0732">Signal</keyword>
<dbReference type="RefSeq" id="WP_108983904.1">
    <property type="nucleotide sequence ID" value="NZ_BFBR01000002.1"/>
</dbReference>
<keyword evidence="3" id="KW-1185">Reference proteome</keyword>
<proteinExistence type="predicted"/>
<accession>A0A2P2E7G7</accession>
<evidence type="ECO:0000313" key="3">
    <source>
        <dbReference type="Proteomes" id="UP000245086"/>
    </source>
</evidence>
<dbReference type="Pfam" id="PF04402">
    <property type="entry name" value="SIMPL"/>
    <property type="match status" value="1"/>
</dbReference>
<feature type="chain" id="PRO_5015168079" evidence="1">
    <location>
        <begin position="23"/>
        <end position="248"/>
    </location>
</feature>
<evidence type="ECO:0000256" key="1">
    <source>
        <dbReference type="SAM" id="SignalP"/>
    </source>
</evidence>
<protein>
    <submittedName>
        <fullName evidence="2">26 kDa periplasmic immunogenic protein</fullName>
    </submittedName>
</protein>
<dbReference type="InterPro" id="IPR052022">
    <property type="entry name" value="26kDa_periplasmic_antigen"/>
</dbReference>
<dbReference type="AlphaFoldDB" id="A0A2P2E7G7"/>
<dbReference type="OrthoDB" id="9813144at2"/>
<gene>
    <name evidence="2" type="ORF">PbB2_00666</name>
</gene>
<dbReference type="Gene3D" id="3.30.70.2970">
    <property type="entry name" value="Protein of unknown function (DUF541), domain 2"/>
    <property type="match status" value="1"/>
</dbReference>
<evidence type="ECO:0000313" key="2">
    <source>
        <dbReference type="EMBL" id="GBF57008.1"/>
    </source>
</evidence>
<dbReference type="InterPro" id="IPR007497">
    <property type="entry name" value="SIMPL/DUF541"/>
</dbReference>
<organism evidence="2 3">
    <name type="scientific">Candidatus Phycosocius bacilliformis</name>
    <dbReference type="NCBI Taxonomy" id="1445552"/>
    <lineage>
        <taxon>Bacteria</taxon>
        <taxon>Pseudomonadati</taxon>
        <taxon>Pseudomonadota</taxon>
        <taxon>Alphaproteobacteria</taxon>
        <taxon>Caulobacterales</taxon>
        <taxon>Caulobacterales incertae sedis</taxon>
        <taxon>Candidatus Phycosocius</taxon>
    </lineage>
</organism>
<dbReference type="EMBL" id="BFBR01000002">
    <property type="protein sequence ID" value="GBF57008.1"/>
    <property type="molecule type" value="Genomic_DNA"/>
</dbReference>
<dbReference type="Proteomes" id="UP000245086">
    <property type="component" value="Unassembled WGS sequence"/>
</dbReference>
<sequence length="248" mass="26193">MRHFTRHLLVPFIALGSLAPLAATAQTAQGPCCQAPASPTALTFTVTAEERMAPDMATMGVGVVTTARTAKAAMEDNARKMSAAFAALKAAGIADKDMQTSGIQLSPQYDYTDGQRPRITGYQATNRLSLKLRKLDQIGPVMDVLVGQGINQIDGPNFGIEDTDALLDQARVKAMATALRRAELYAKAAGLRVKRIAAISESGGYSPPIAMPMMMARSAIADSAPPTPVAAGEVSYSIQLSVQIDLEK</sequence>
<dbReference type="Gene3D" id="3.30.110.170">
    <property type="entry name" value="Protein of unknown function (DUF541), domain 1"/>
    <property type="match status" value="1"/>
</dbReference>
<dbReference type="PANTHER" id="PTHR34387:SF1">
    <property type="entry name" value="PERIPLASMIC IMMUNOGENIC PROTEIN"/>
    <property type="match status" value="1"/>
</dbReference>
<reference evidence="2 3" key="1">
    <citation type="journal article" date="2018" name="Genome Announc.">
        <title>Draft Genome Sequence of "Candidatus Phycosocius bacilliformis," an Alphaproteobacterial Ectosymbiont of the Hydrocarbon-Producing Green Alga Botryococcus braunii.</title>
        <authorList>
            <person name="Tanabe Y."/>
            <person name="Yamaguchi H."/>
            <person name="Watanabe M.M."/>
        </authorList>
    </citation>
    <scope>NUCLEOTIDE SEQUENCE [LARGE SCALE GENOMIC DNA]</scope>
    <source>
        <strain evidence="2 3">BOTRYCO-2</strain>
    </source>
</reference>
<feature type="signal peptide" evidence="1">
    <location>
        <begin position="1"/>
        <end position="22"/>
    </location>
</feature>
<dbReference type="PANTHER" id="PTHR34387">
    <property type="entry name" value="SLR1258 PROTEIN"/>
    <property type="match status" value="1"/>
</dbReference>
<comment type="caution">
    <text evidence="2">The sequence shown here is derived from an EMBL/GenBank/DDBJ whole genome shotgun (WGS) entry which is preliminary data.</text>
</comment>
<dbReference type="GO" id="GO:0006974">
    <property type="term" value="P:DNA damage response"/>
    <property type="evidence" value="ECO:0007669"/>
    <property type="project" value="TreeGrafter"/>
</dbReference>